<dbReference type="AlphaFoldDB" id="A0A1H9RCJ7"/>
<feature type="transmembrane region" description="Helical" evidence="6">
    <location>
        <begin position="230"/>
        <end position="250"/>
    </location>
</feature>
<dbReference type="InterPro" id="IPR047817">
    <property type="entry name" value="ABC2_TM_bact-type"/>
</dbReference>
<dbReference type="EMBL" id="FOGQ01000002">
    <property type="protein sequence ID" value="SER70476.1"/>
    <property type="molecule type" value="Genomic_DNA"/>
</dbReference>
<dbReference type="PROSITE" id="PS51012">
    <property type="entry name" value="ABC_TM2"/>
    <property type="match status" value="1"/>
</dbReference>
<dbReference type="InterPro" id="IPR051784">
    <property type="entry name" value="Nod_factor_ABC_transporter"/>
</dbReference>
<evidence type="ECO:0000256" key="5">
    <source>
        <dbReference type="ARBA" id="ARBA00023251"/>
    </source>
</evidence>
<evidence type="ECO:0000313" key="8">
    <source>
        <dbReference type="EMBL" id="SER70476.1"/>
    </source>
</evidence>
<feature type="transmembrane region" description="Helical" evidence="6">
    <location>
        <begin position="141"/>
        <end position="169"/>
    </location>
</feature>
<feature type="transmembrane region" description="Helical" evidence="6">
    <location>
        <begin position="106"/>
        <end position="134"/>
    </location>
</feature>
<dbReference type="InterPro" id="IPR013525">
    <property type="entry name" value="ABC2_TM"/>
</dbReference>
<dbReference type="GO" id="GO:0046677">
    <property type="term" value="P:response to antibiotic"/>
    <property type="evidence" value="ECO:0007669"/>
    <property type="project" value="UniProtKB-KW"/>
</dbReference>
<reference evidence="9" key="1">
    <citation type="submission" date="2016-10" db="EMBL/GenBank/DDBJ databases">
        <authorList>
            <person name="Varghese N."/>
            <person name="Submissions S."/>
        </authorList>
    </citation>
    <scope>NUCLEOTIDE SEQUENCE [LARGE SCALE GENOMIC DNA]</scope>
    <source>
        <strain evidence="9">DSM 20524</strain>
    </source>
</reference>
<evidence type="ECO:0000256" key="2">
    <source>
        <dbReference type="ARBA" id="ARBA00022692"/>
    </source>
</evidence>
<keyword evidence="6" id="KW-0813">Transport</keyword>
<evidence type="ECO:0000256" key="6">
    <source>
        <dbReference type="RuleBase" id="RU361157"/>
    </source>
</evidence>
<dbReference type="PANTHER" id="PTHR43229">
    <property type="entry name" value="NODULATION PROTEIN J"/>
    <property type="match status" value="1"/>
</dbReference>
<evidence type="ECO:0000256" key="1">
    <source>
        <dbReference type="ARBA" id="ARBA00004141"/>
    </source>
</evidence>
<keyword evidence="9" id="KW-1185">Reference proteome</keyword>
<comment type="subcellular location">
    <subcellularLocation>
        <location evidence="6">Cell membrane</location>
        <topology evidence="6">Multi-pass membrane protein</topology>
    </subcellularLocation>
    <subcellularLocation>
        <location evidence="1">Membrane</location>
        <topology evidence="1">Multi-pass membrane protein</topology>
    </subcellularLocation>
</comment>
<evidence type="ECO:0000313" key="9">
    <source>
        <dbReference type="Proteomes" id="UP000198929"/>
    </source>
</evidence>
<dbReference type="GO" id="GO:0043190">
    <property type="term" value="C:ATP-binding cassette (ABC) transporter complex"/>
    <property type="evidence" value="ECO:0007669"/>
    <property type="project" value="InterPro"/>
</dbReference>
<proteinExistence type="inferred from homology"/>
<protein>
    <recommendedName>
        <fullName evidence="6">Transport permease protein</fullName>
    </recommendedName>
</protein>
<name>A0A1H9RCJ7_9CORY</name>
<feature type="transmembrane region" description="Helical" evidence="6">
    <location>
        <begin position="63"/>
        <end position="86"/>
    </location>
</feature>
<evidence type="ECO:0000256" key="3">
    <source>
        <dbReference type="ARBA" id="ARBA00022989"/>
    </source>
</evidence>
<dbReference type="STRING" id="1121357.SAMN05661109_00850"/>
<evidence type="ECO:0000259" key="7">
    <source>
        <dbReference type="PROSITE" id="PS51012"/>
    </source>
</evidence>
<keyword evidence="6" id="KW-1003">Cell membrane</keyword>
<organism evidence="8 9">
    <name type="scientific">Corynebacterium cystitidis DSM 20524</name>
    <dbReference type="NCBI Taxonomy" id="1121357"/>
    <lineage>
        <taxon>Bacteria</taxon>
        <taxon>Bacillati</taxon>
        <taxon>Actinomycetota</taxon>
        <taxon>Actinomycetes</taxon>
        <taxon>Mycobacteriales</taxon>
        <taxon>Corynebacteriaceae</taxon>
        <taxon>Corynebacterium</taxon>
    </lineage>
</organism>
<keyword evidence="3 6" id="KW-1133">Transmembrane helix</keyword>
<dbReference type="PANTHER" id="PTHR43229:SF3">
    <property type="entry name" value="ABC-TYPE MULTIDRUG TRANSPORT SYSTEM, PERMEASE COMPONENT"/>
    <property type="match status" value="1"/>
</dbReference>
<dbReference type="Proteomes" id="UP000198929">
    <property type="component" value="Unassembled WGS sequence"/>
</dbReference>
<evidence type="ECO:0000256" key="4">
    <source>
        <dbReference type="ARBA" id="ARBA00023136"/>
    </source>
</evidence>
<keyword evidence="4 6" id="KW-0472">Membrane</keyword>
<keyword evidence="5" id="KW-0046">Antibiotic resistance</keyword>
<feature type="domain" description="ABC transmembrane type-2" evidence="7">
    <location>
        <begin position="29"/>
        <end position="256"/>
    </location>
</feature>
<gene>
    <name evidence="8" type="ORF">SAMN05661109_00850</name>
</gene>
<feature type="transmembrane region" description="Helical" evidence="6">
    <location>
        <begin position="175"/>
        <end position="193"/>
    </location>
</feature>
<dbReference type="GO" id="GO:0140359">
    <property type="term" value="F:ABC-type transporter activity"/>
    <property type="evidence" value="ECO:0007669"/>
    <property type="project" value="InterPro"/>
</dbReference>
<dbReference type="PIRSF" id="PIRSF006648">
    <property type="entry name" value="DrrB"/>
    <property type="match status" value="1"/>
</dbReference>
<dbReference type="RefSeq" id="WP_092256603.1">
    <property type="nucleotide sequence ID" value="NZ_CP047199.1"/>
</dbReference>
<dbReference type="InterPro" id="IPR000412">
    <property type="entry name" value="ABC_2_transport"/>
</dbReference>
<feature type="transmembrane region" description="Helical" evidence="6">
    <location>
        <begin position="30"/>
        <end position="51"/>
    </location>
</feature>
<accession>A0A1H9RCJ7</accession>
<keyword evidence="2 6" id="KW-0812">Transmembrane</keyword>
<sequence>MTTQLKVNAAAAITVHAGRHLKRWWRTPSAVFMGIGMPLMMILVIQIMFSGMIETFAGQPMNMAAMSVLVAVSQAFTVALVRAGGIVQERHAGLPARFSTLPSPPFTGILGMIVAATVISFIAMLVAVGSGLVLGADFGSLSGLLGCLLVLVLTAISAGCVGVMLGYLVDTPQGAMSFVPLVMLPMFFNTAMMPREMYLAAIRPLVDISPVTVTVELVRAVVAGEVTAGLVWPWAAWFGGLALVSLLVLVRKTSARSS</sequence>
<dbReference type="Pfam" id="PF01061">
    <property type="entry name" value="ABC2_membrane"/>
    <property type="match status" value="1"/>
</dbReference>
<comment type="similarity">
    <text evidence="6">Belongs to the ABC-2 integral membrane protein family.</text>
</comment>